<evidence type="ECO:0000313" key="1">
    <source>
        <dbReference type="EMBL" id="KAG0445119.1"/>
    </source>
</evidence>
<reference evidence="1 2" key="1">
    <citation type="journal article" date="2020" name="Cell">
        <title>Large-Scale Comparative Analyses of Tick Genomes Elucidate Their Genetic Diversity and Vector Capacities.</title>
        <authorList>
            <consortium name="Tick Genome and Microbiome Consortium (TIGMIC)"/>
            <person name="Jia N."/>
            <person name="Wang J."/>
            <person name="Shi W."/>
            <person name="Du L."/>
            <person name="Sun Y."/>
            <person name="Zhan W."/>
            <person name="Jiang J.F."/>
            <person name="Wang Q."/>
            <person name="Zhang B."/>
            <person name="Ji P."/>
            <person name="Bell-Sakyi L."/>
            <person name="Cui X.M."/>
            <person name="Yuan T.T."/>
            <person name="Jiang B.G."/>
            <person name="Yang W.F."/>
            <person name="Lam T.T."/>
            <person name="Chang Q.C."/>
            <person name="Ding S.J."/>
            <person name="Wang X.J."/>
            <person name="Zhu J.G."/>
            <person name="Ruan X.D."/>
            <person name="Zhao L."/>
            <person name="Wei J.T."/>
            <person name="Ye R.Z."/>
            <person name="Que T.C."/>
            <person name="Du C.H."/>
            <person name="Zhou Y.H."/>
            <person name="Cheng J.X."/>
            <person name="Dai P.F."/>
            <person name="Guo W.B."/>
            <person name="Han X.H."/>
            <person name="Huang E.J."/>
            <person name="Li L.F."/>
            <person name="Wei W."/>
            <person name="Gao Y.C."/>
            <person name="Liu J.Z."/>
            <person name="Shao H.Z."/>
            <person name="Wang X."/>
            <person name="Wang C.C."/>
            <person name="Yang T.C."/>
            <person name="Huo Q.B."/>
            <person name="Li W."/>
            <person name="Chen H.Y."/>
            <person name="Chen S.E."/>
            <person name="Zhou L.G."/>
            <person name="Ni X.B."/>
            <person name="Tian J.H."/>
            <person name="Sheng Y."/>
            <person name="Liu T."/>
            <person name="Pan Y.S."/>
            <person name="Xia L.Y."/>
            <person name="Li J."/>
            <person name="Zhao F."/>
            <person name="Cao W.C."/>
        </authorList>
    </citation>
    <scope>NUCLEOTIDE SEQUENCE [LARGE SCALE GENOMIC DNA]</scope>
    <source>
        <strain evidence="1">Iper-2018</strain>
    </source>
</reference>
<sequence>MEIDDFNENDGTWQTVGLAPRSAQAATIIIRFGSAIHLEKIDAHDLGAAILEAARLTPKEIGDTYVKVRSLQNLIAIDTYRTSAESKILALSSLTYQNVKLDVKSYKANNPNNARGVIHGIRPHYSDQYIQAALVLEQAKLLAARRIGETQTILITVEGPRLPRYAFVNRVAYRLYPHRPRSTLCAHCYDIGHRADVCPFKVAHNTCPRCSKRFHLNQDPTQTPHECEPHCVNCKGEHPPNSPLCPKRQQADRAVQQASIERRNAWKISNGSSTRNHSTLTGFSHNYEKWPELPTSNRFSLLQSEEIPHRGSEAGANNPKQKPFDPQFVGETGMHHTRNTYPKEAHTPSSRQGSTLPPLTKTPNPPTHEQEQGNKPDQTNTKVTHLEHPSRSYTQALQIAQENPQTENIAEAIKEGIISRNNALAIPQHTKSTHEARLNALETKMNSLETKVDNILVKLDSFINVVQTSIEANNASNQARDNLIQQIANSLTQISKQVEDIEAATIKNEQLIANLQITRKRHALSPNRPHKALAALPENDDGTINDE</sequence>
<comment type="caution">
    <text evidence="1">The sequence shown here is derived from an EMBL/GenBank/DDBJ whole genome shotgun (WGS) entry which is preliminary data.</text>
</comment>
<organism evidence="1 2">
    <name type="scientific">Ixodes persulcatus</name>
    <name type="common">Taiga tick</name>
    <dbReference type="NCBI Taxonomy" id="34615"/>
    <lineage>
        <taxon>Eukaryota</taxon>
        <taxon>Metazoa</taxon>
        <taxon>Ecdysozoa</taxon>
        <taxon>Arthropoda</taxon>
        <taxon>Chelicerata</taxon>
        <taxon>Arachnida</taxon>
        <taxon>Acari</taxon>
        <taxon>Parasitiformes</taxon>
        <taxon>Ixodida</taxon>
        <taxon>Ixodoidea</taxon>
        <taxon>Ixodidae</taxon>
        <taxon>Ixodinae</taxon>
        <taxon>Ixodes</taxon>
    </lineage>
</organism>
<accession>A0AC60QZM0</accession>
<dbReference type="EMBL" id="JABSTQ010000911">
    <property type="protein sequence ID" value="KAG0445119.1"/>
    <property type="molecule type" value="Genomic_DNA"/>
</dbReference>
<gene>
    <name evidence="1" type="ORF">HPB47_020532</name>
</gene>
<name>A0AC60QZM0_IXOPE</name>
<proteinExistence type="predicted"/>
<protein>
    <submittedName>
        <fullName evidence="1">Uncharacterized protein</fullName>
    </submittedName>
</protein>
<evidence type="ECO:0000313" key="2">
    <source>
        <dbReference type="Proteomes" id="UP000805193"/>
    </source>
</evidence>
<dbReference type="Proteomes" id="UP000805193">
    <property type="component" value="Unassembled WGS sequence"/>
</dbReference>
<keyword evidence="2" id="KW-1185">Reference proteome</keyword>